<feature type="domain" description="DUF6532" evidence="2">
    <location>
        <begin position="546"/>
        <end position="670"/>
    </location>
</feature>
<feature type="compositionally biased region" description="Polar residues" evidence="1">
    <location>
        <begin position="56"/>
        <end position="67"/>
    </location>
</feature>
<evidence type="ECO:0000259" key="2">
    <source>
        <dbReference type="Pfam" id="PF20149"/>
    </source>
</evidence>
<feature type="compositionally biased region" description="Basic and acidic residues" evidence="1">
    <location>
        <begin position="144"/>
        <end position="154"/>
    </location>
</feature>
<dbReference type="Pfam" id="PF20149">
    <property type="entry name" value="DUF6532"/>
    <property type="match status" value="1"/>
</dbReference>
<proteinExistence type="predicted"/>
<evidence type="ECO:0000256" key="1">
    <source>
        <dbReference type="SAM" id="MobiDB-lite"/>
    </source>
</evidence>
<evidence type="ECO:0000313" key="3">
    <source>
        <dbReference type="EMBL" id="KAF9499198.1"/>
    </source>
</evidence>
<name>A0A9P6A577_PLEER</name>
<organism evidence="3 4">
    <name type="scientific">Pleurotus eryngii</name>
    <name type="common">Boletus of the steppes</name>
    <dbReference type="NCBI Taxonomy" id="5323"/>
    <lineage>
        <taxon>Eukaryota</taxon>
        <taxon>Fungi</taxon>
        <taxon>Dikarya</taxon>
        <taxon>Basidiomycota</taxon>
        <taxon>Agaricomycotina</taxon>
        <taxon>Agaricomycetes</taxon>
        <taxon>Agaricomycetidae</taxon>
        <taxon>Agaricales</taxon>
        <taxon>Pleurotineae</taxon>
        <taxon>Pleurotaceae</taxon>
        <taxon>Pleurotus</taxon>
    </lineage>
</organism>
<feature type="compositionally biased region" description="Polar residues" evidence="1">
    <location>
        <begin position="333"/>
        <end position="362"/>
    </location>
</feature>
<reference evidence="3" key="1">
    <citation type="submission" date="2020-11" db="EMBL/GenBank/DDBJ databases">
        <authorList>
            <consortium name="DOE Joint Genome Institute"/>
            <person name="Ahrendt S."/>
            <person name="Riley R."/>
            <person name="Andreopoulos W."/>
            <person name="Labutti K."/>
            <person name="Pangilinan J."/>
            <person name="Ruiz-Duenas F.J."/>
            <person name="Barrasa J.M."/>
            <person name="Sanchez-Garcia M."/>
            <person name="Camarero S."/>
            <person name="Miyauchi S."/>
            <person name="Serrano A."/>
            <person name="Linde D."/>
            <person name="Babiker R."/>
            <person name="Drula E."/>
            <person name="Ayuso-Fernandez I."/>
            <person name="Pacheco R."/>
            <person name="Padilla G."/>
            <person name="Ferreira P."/>
            <person name="Barriuso J."/>
            <person name="Kellner H."/>
            <person name="Castanera R."/>
            <person name="Alfaro M."/>
            <person name="Ramirez L."/>
            <person name="Pisabarro A.G."/>
            <person name="Kuo A."/>
            <person name="Tritt A."/>
            <person name="Lipzen A."/>
            <person name="He G."/>
            <person name="Yan M."/>
            <person name="Ng V."/>
            <person name="Cullen D."/>
            <person name="Martin F."/>
            <person name="Rosso M.-N."/>
            <person name="Henrissat B."/>
            <person name="Hibbett D."/>
            <person name="Martinez A.T."/>
            <person name="Grigoriev I.V."/>
        </authorList>
    </citation>
    <scope>NUCLEOTIDE SEQUENCE</scope>
    <source>
        <strain evidence="3">ATCC 90797</strain>
    </source>
</reference>
<evidence type="ECO:0000313" key="4">
    <source>
        <dbReference type="Proteomes" id="UP000807025"/>
    </source>
</evidence>
<dbReference type="OrthoDB" id="2755811at2759"/>
<dbReference type="InterPro" id="IPR045341">
    <property type="entry name" value="DUF6532"/>
</dbReference>
<gene>
    <name evidence="3" type="ORF">BDN71DRAFT_1428237</name>
</gene>
<feature type="compositionally biased region" description="Basic residues" evidence="1">
    <location>
        <begin position="1"/>
        <end position="15"/>
    </location>
</feature>
<feature type="region of interest" description="Disordered" evidence="1">
    <location>
        <begin position="1"/>
        <end position="77"/>
    </location>
</feature>
<protein>
    <recommendedName>
        <fullName evidence="2">DUF6532 domain-containing protein</fullName>
    </recommendedName>
</protein>
<keyword evidence="4" id="KW-1185">Reference proteome</keyword>
<feature type="region of interest" description="Disordered" evidence="1">
    <location>
        <begin position="131"/>
        <end position="211"/>
    </location>
</feature>
<feature type="compositionally biased region" description="Polar residues" evidence="1">
    <location>
        <begin position="702"/>
        <end position="711"/>
    </location>
</feature>
<accession>A0A9P6A577</accession>
<feature type="compositionally biased region" description="Polar residues" evidence="1">
    <location>
        <begin position="382"/>
        <end position="405"/>
    </location>
</feature>
<comment type="caution">
    <text evidence="3">The sequence shown here is derived from an EMBL/GenBank/DDBJ whole genome shotgun (WGS) entry which is preliminary data.</text>
</comment>
<feature type="region of interest" description="Disordered" evidence="1">
    <location>
        <begin position="450"/>
        <end position="469"/>
    </location>
</feature>
<dbReference type="EMBL" id="MU154533">
    <property type="protein sequence ID" value="KAF9499198.1"/>
    <property type="molecule type" value="Genomic_DNA"/>
</dbReference>
<feature type="region of interest" description="Disordered" evidence="1">
    <location>
        <begin position="379"/>
        <end position="405"/>
    </location>
</feature>
<sequence>MGTKAKPRPRPRPRSTAHGAKHSEDPGDAAQEIVEQPVTSAAPEALQPEDVIEPQTRLQTRKSNQAQHPGERHNQYTIRRRTKEEIAQDELAKAEKLMADRYENRRDHQSRIDFAAQLETNIRQKQQAMKLNATRPDLDVGTIQDRETQAAEDEKGIDDELLSNGNGVDNLPYTSGDDSEHLSIPGETYDEDFDDGKGSDPDYPEPGVDDEVSSDLEADYFERSIKHAALQVTSKKQKAEPGKATKPVSKAAQRAAFRGAVSQQAKQLTAIKDKGATAATPVPVGNTAPAKRKVVSNQDDSNVKRVRQASVGGLRANWKSLVKPVKGEGPGPASNTSSHKSATPLPATSNNDEYASTPTGEFNNDEDIEILNVVRARKGSNLPPSNAATTHKNAQNNGGVQTTQKNGNPHFAYKLLAATAQVRAVGNSSNYIPRSTLQMGIKFEQTDISPAGEATPISGPAKRGSKSETKYTNANLPFSRARARLDLKTWQKDYLPALYDWAGTLPEPFGTNSHPSLRGVVMALWITHFPHLRDVKNDPAIIPVAGAALRNWCSEIGKAGLRVVTESLDGLSKEEIVEFVASQLPTDNQVGCFIYGEPDNEPGHRDAWLSSPILETFAWHVAVTMKVKTSGDYPLGALALCAASVERALRRWETGVCEEIAFSDSIWGAAADRYAQSTATLNEDRWQDILSASLQFATSSKQQEVANSRGQAPSFEMDPRAMITD</sequence>
<dbReference type="AlphaFoldDB" id="A0A9P6A577"/>
<dbReference type="Proteomes" id="UP000807025">
    <property type="component" value="Unassembled WGS sequence"/>
</dbReference>
<feature type="region of interest" description="Disordered" evidence="1">
    <location>
        <begin position="702"/>
        <end position="725"/>
    </location>
</feature>
<feature type="region of interest" description="Disordered" evidence="1">
    <location>
        <begin position="278"/>
        <end position="366"/>
    </location>
</feature>